<dbReference type="PANTHER" id="PTHR47963">
    <property type="entry name" value="DEAD-BOX ATP-DEPENDENT RNA HELICASE 47, MITOCHONDRIAL"/>
    <property type="match status" value="1"/>
</dbReference>
<evidence type="ECO:0000256" key="7">
    <source>
        <dbReference type="ARBA" id="ARBA00022806"/>
    </source>
</evidence>
<evidence type="ECO:0000256" key="1">
    <source>
        <dbReference type="ARBA" id="ARBA00006847"/>
    </source>
</evidence>
<name>A0A841FTE4_9ACTN</name>
<evidence type="ECO:0000259" key="10">
    <source>
        <dbReference type="PROSITE" id="PS51194"/>
    </source>
</evidence>
<keyword evidence="12" id="KW-0255">Endonuclease</keyword>
<evidence type="ECO:0000256" key="2">
    <source>
        <dbReference type="ARBA" id="ARBA00009046"/>
    </source>
</evidence>
<dbReference type="Proteomes" id="UP000548476">
    <property type="component" value="Unassembled WGS sequence"/>
</dbReference>
<dbReference type="GO" id="GO:0005524">
    <property type="term" value="F:ATP binding"/>
    <property type="evidence" value="ECO:0007669"/>
    <property type="project" value="UniProtKB-KW"/>
</dbReference>
<dbReference type="NCBIfam" id="TIGR01596">
    <property type="entry name" value="cas3_HD"/>
    <property type="match status" value="1"/>
</dbReference>
<comment type="similarity">
    <text evidence="1">In the N-terminal section; belongs to the CRISPR-associated nuclease Cas3-HD family.</text>
</comment>
<dbReference type="EC" id="3.6.4.-" evidence="12"/>
<keyword evidence="13" id="KW-1185">Reference proteome</keyword>
<evidence type="ECO:0000313" key="12">
    <source>
        <dbReference type="EMBL" id="MBB6039585.1"/>
    </source>
</evidence>
<keyword evidence="9" id="KW-0051">Antiviral defense</keyword>
<organism evidence="12 13">
    <name type="scientific">Phytomonospora endophytica</name>
    <dbReference type="NCBI Taxonomy" id="714109"/>
    <lineage>
        <taxon>Bacteria</taxon>
        <taxon>Bacillati</taxon>
        <taxon>Actinomycetota</taxon>
        <taxon>Actinomycetes</taxon>
        <taxon>Micromonosporales</taxon>
        <taxon>Micromonosporaceae</taxon>
        <taxon>Phytomonospora</taxon>
    </lineage>
</organism>
<dbReference type="Gene3D" id="1.10.3210.30">
    <property type="match status" value="1"/>
</dbReference>
<dbReference type="InterPro" id="IPR011545">
    <property type="entry name" value="DEAD/DEAH_box_helicase_dom"/>
</dbReference>
<evidence type="ECO:0000313" key="13">
    <source>
        <dbReference type="Proteomes" id="UP000548476"/>
    </source>
</evidence>
<dbReference type="EMBL" id="JACHGT010000023">
    <property type="protein sequence ID" value="MBB6039585.1"/>
    <property type="molecule type" value="Genomic_DNA"/>
</dbReference>
<dbReference type="Gene3D" id="3.40.50.300">
    <property type="entry name" value="P-loop containing nucleotide triphosphate hydrolases"/>
    <property type="match status" value="2"/>
</dbReference>
<dbReference type="GO" id="GO:0046872">
    <property type="term" value="F:metal ion binding"/>
    <property type="evidence" value="ECO:0007669"/>
    <property type="project" value="UniProtKB-KW"/>
</dbReference>
<feature type="domain" description="HD Cas3-type" evidence="11">
    <location>
        <begin position="1"/>
        <end position="183"/>
    </location>
</feature>
<dbReference type="PROSITE" id="PS51643">
    <property type="entry name" value="HD_CAS3"/>
    <property type="match status" value="1"/>
</dbReference>
<dbReference type="EC" id="3.1.-.-" evidence="12"/>
<dbReference type="PROSITE" id="PS51194">
    <property type="entry name" value="HELICASE_CTER"/>
    <property type="match status" value="1"/>
</dbReference>
<evidence type="ECO:0000259" key="11">
    <source>
        <dbReference type="PROSITE" id="PS51643"/>
    </source>
</evidence>
<dbReference type="InterPro" id="IPR006474">
    <property type="entry name" value="Helicase_Cas3_CRISPR-ass_core"/>
</dbReference>
<protein>
    <submittedName>
        <fullName evidence="12">CRISPR-associated endonuclease/helicase Cas3</fullName>
        <ecNumber evidence="12">3.1.-.-</ecNumber>
        <ecNumber evidence="12">3.6.4.-</ecNumber>
    </submittedName>
</protein>
<dbReference type="InterPro" id="IPR001650">
    <property type="entry name" value="Helicase_C-like"/>
</dbReference>
<feature type="domain" description="Helicase C-terminal" evidence="10">
    <location>
        <begin position="521"/>
        <end position="706"/>
    </location>
</feature>
<evidence type="ECO:0000256" key="9">
    <source>
        <dbReference type="ARBA" id="ARBA00023118"/>
    </source>
</evidence>
<dbReference type="Pfam" id="PF00270">
    <property type="entry name" value="DEAD"/>
    <property type="match status" value="1"/>
</dbReference>
<dbReference type="GO" id="GO:0003724">
    <property type="term" value="F:RNA helicase activity"/>
    <property type="evidence" value="ECO:0007669"/>
    <property type="project" value="TreeGrafter"/>
</dbReference>
<dbReference type="GO" id="GO:0016787">
    <property type="term" value="F:hydrolase activity"/>
    <property type="evidence" value="ECO:0007669"/>
    <property type="project" value="UniProtKB-KW"/>
</dbReference>
<keyword evidence="4" id="KW-0479">Metal-binding</keyword>
<comment type="caution">
    <text evidence="12">The sequence shown here is derived from an EMBL/GenBank/DDBJ whole genome shotgun (WGS) entry which is preliminary data.</text>
</comment>
<dbReference type="GO" id="GO:0003723">
    <property type="term" value="F:RNA binding"/>
    <property type="evidence" value="ECO:0007669"/>
    <property type="project" value="TreeGrafter"/>
</dbReference>
<keyword evidence="7 12" id="KW-0347">Helicase</keyword>
<dbReference type="SUPFAM" id="SSF52540">
    <property type="entry name" value="P-loop containing nucleoside triphosphate hydrolases"/>
    <property type="match status" value="1"/>
</dbReference>
<dbReference type="PANTHER" id="PTHR47963:SF9">
    <property type="entry name" value="CRISPR-ASSOCIATED ENDONUCLEASE_HELICASE CAS3"/>
    <property type="match status" value="1"/>
</dbReference>
<dbReference type="InterPro" id="IPR014001">
    <property type="entry name" value="Helicase_ATP-bd"/>
</dbReference>
<comment type="similarity">
    <text evidence="2">In the central section; belongs to the CRISPR-associated helicase Cas3 family.</text>
</comment>
<dbReference type="SUPFAM" id="SSF109604">
    <property type="entry name" value="HD-domain/PDEase-like"/>
    <property type="match status" value="1"/>
</dbReference>
<keyword evidence="6 12" id="KW-0378">Hydrolase</keyword>
<dbReference type="SMART" id="SM00490">
    <property type="entry name" value="HELICc"/>
    <property type="match status" value="1"/>
</dbReference>
<evidence type="ECO:0000256" key="4">
    <source>
        <dbReference type="ARBA" id="ARBA00022723"/>
    </source>
</evidence>
<dbReference type="InterPro" id="IPR050547">
    <property type="entry name" value="DEAD_box_RNA_helicases"/>
</dbReference>
<evidence type="ECO:0000256" key="3">
    <source>
        <dbReference type="ARBA" id="ARBA00022722"/>
    </source>
</evidence>
<dbReference type="NCBIfam" id="TIGR01587">
    <property type="entry name" value="cas3_core"/>
    <property type="match status" value="1"/>
</dbReference>
<dbReference type="GO" id="GO:0004519">
    <property type="term" value="F:endonuclease activity"/>
    <property type="evidence" value="ECO:0007669"/>
    <property type="project" value="UniProtKB-KW"/>
</dbReference>
<dbReference type="InterPro" id="IPR054712">
    <property type="entry name" value="Cas3-like_dom"/>
</dbReference>
<dbReference type="GO" id="GO:0051607">
    <property type="term" value="P:defense response to virus"/>
    <property type="evidence" value="ECO:0007669"/>
    <property type="project" value="UniProtKB-KW"/>
</dbReference>
<proteinExistence type="inferred from homology"/>
<keyword evidence="5" id="KW-0547">Nucleotide-binding</keyword>
<dbReference type="CDD" id="cd09641">
    <property type="entry name" value="Cas3''_I"/>
    <property type="match status" value="1"/>
</dbReference>
<dbReference type="InterPro" id="IPR038257">
    <property type="entry name" value="CRISPR-assoc_Cas3_HD_sf"/>
</dbReference>
<evidence type="ECO:0000256" key="5">
    <source>
        <dbReference type="ARBA" id="ARBA00022741"/>
    </source>
</evidence>
<keyword evidence="3" id="KW-0540">Nuclease</keyword>
<keyword evidence="8" id="KW-0067">ATP-binding</keyword>
<reference evidence="12 13" key="1">
    <citation type="submission" date="2020-08" db="EMBL/GenBank/DDBJ databases">
        <title>Genomic Encyclopedia of Type Strains, Phase IV (KMG-IV): sequencing the most valuable type-strain genomes for metagenomic binning, comparative biology and taxonomic classification.</title>
        <authorList>
            <person name="Goeker M."/>
        </authorList>
    </citation>
    <scope>NUCLEOTIDE SEQUENCE [LARGE SCALE GENOMIC DNA]</scope>
    <source>
        <strain evidence="12 13">YIM 65646</strain>
    </source>
</reference>
<dbReference type="InterPro" id="IPR027417">
    <property type="entry name" value="P-loop_NTPase"/>
</dbReference>
<dbReference type="Pfam" id="PF22590">
    <property type="entry name" value="Cas3-like_C_2"/>
    <property type="match status" value="1"/>
</dbReference>
<sequence>MRYPVVCHLLDTAAMVRELWSSFVSPGSRAWLADQLGLDEAAACRLVELIAGLHDLGKIMLLFQALDTVPTGYPAYVSQRRLGHAEAGRLWLGTALQDLGATAATAHRLAEVVGGHHGIFDRVEPLTDFCRPVPDIGDGEWEEQRRLVLESVYGILNEPSFPQDIPATAAVLICGIVVLADWLASQVDYIKSRLPEVPSTGSRAELAAFFAGSVSAAADVVAGAGLRGLRLRPGTFAEEFGRSPRPIQASIEQRLPGMAKGPGLLVITDRPGEGKTEIALHAARILGEAAGTNGLYFALPTMATADQMHGRLKAYVESRALDDAPLSLLHSMAWLSPVYTTVSDAAGTSEVSSHERDIITMVTDWMRGAKKAMFAPVCVGTIDQALLSVLPVRHNCLRLLGLAGKTVIIDEVHAYDAYTRGLAAALLRWLGKLGVPVVLMSATLPTATIDELVKAYLDVGRRRRKKMAPPVVHYPGWIYVDGPSRMVEPVAVEVLPTARVDVEIATEPVQVVDGKVDRMGALRKVLSPLLTEPGSAAVICTTVEQAQQTRQDLAAWLHGQGAQVELTLLHSRLPAHQRESVTAKLVATFGPGGDRSQAEIIVSTQVIEQSLDVDVDVMVSDLAPFELLIQRSGRCRRHRDNDAGRPSWAKSTRLVVLTAPETAGVITLPAAWGYVYPPAMLIRSQRLLKRYSNAAITIPEQVQDLVDTIYDDESLIAGYENAEIERLADDLVRRAEARRGANELPKTGEDLSSLTRSAVEEERISTRFDADSERVLPVFEARDGERYLDAAMTKPLPTLGGRKWFTAAEQREVINHTMPLRYSYIADHGAEHEPPADWCDDRYLKRLVLLVQRMGDDGEFVSAAVGDRRMHLDPMLGLVIG</sequence>
<gene>
    <name evidence="12" type="ORF">HNR73_007482</name>
</gene>
<dbReference type="Pfam" id="PF18019">
    <property type="entry name" value="Cas3_HD"/>
    <property type="match status" value="1"/>
</dbReference>
<dbReference type="InterPro" id="IPR006483">
    <property type="entry name" value="CRISPR-assoc_Cas3_HD"/>
</dbReference>
<evidence type="ECO:0000256" key="8">
    <source>
        <dbReference type="ARBA" id="ARBA00022840"/>
    </source>
</evidence>
<accession>A0A841FTE4</accession>
<dbReference type="SMART" id="SM00487">
    <property type="entry name" value="DEXDc"/>
    <property type="match status" value="1"/>
</dbReference>
<dbReference type="AlphaFoldDB" id="A0A841FTE4"/>
<evidence type="ECO:0000256" key="6">
    <source>
        <dbReference type="ARBA" id="ARBA00022801"/>
    </source>
</evidence>
<dbReference type="CDD" id="cd17930">
    <property type="entry name" value="DEXHc_cas3"/>
    <property type="match status" value="1"/>
</dbReference>